<reference evidence="1 2" key="1">
    <citation type="journal article" date="2020" name="Cell">
        <title>Large-Scale Comparative Analyses of Tick Genomes Elucidate Their Genetic Diversity and Vector Capacities.</title>
        <authorList>
            <consortium name="Tick Genome and Microbiome Consortium (TIGMIC)"/>
            <person name="Jia N."/>
            <person name="Wang J."/>
            <person name="Shi W."/>
            <person name="Du L."/>
            <person name="Sun Y."/>
            <person name="Zhan W."/>
            <person name="Jiang J.F."/>
            <person name="Wang Q."/>
            <person name="Zhang B."/>
            <person name="Ji P."/>
            <person name="Bell-Sakyi L."/>
            <person name="Cui X.M."/>
            <person name="Yuan T.T."/>
            <person name="Jiang B.G."/>
            <person name="Yang W.F."/>
            <person name="Lam T.T."/>
            <person name="Chang Q.C."/>
            <person name="Ding S.J."/>
            <person name="Wang X.J."/>
            <person name="Zhu J.G."/>
            <person name="Ruan X.D."/>
            <person name="Zhao L."/>
            <person name="Wei J.T."/>
            <person name="Ye R.Z."/>
            <person name="Que T.C."/>
            <person name="Du C.H."/>
            <person name="Zhou Y.H."/>
            <person name="Cheng J.X."/>
            <person name="Dai P.F."/>
            <person name="Guo W.B."/>
            <person name="Han X.H."/>
            <person name="Huang E.J."/>
            <person name="Li L.F."/>
            <person name="Wei W."/>
            <person name="Gao Y.C."/>
            <person name="Liu J.Z."/>
            <person name="Shao H.Z."/>
            <person name="Wang X."/>
            <person name="Wang C.C."/>
            <person name="Yang T.C."/>
            <person name="Huo Q.B."/>
            <person name="Li W."/>
            <person name="Chen H.Y."/>
            <person name="Chen S.E."/>
            <person name="Zhou L.G."/>
            <person name="Ni X.B."/>
            <person name="Tian J.H."/>
            <person name="Sheng Y."/>
            <person name="Liu T."/>
            <person name="Pan Y.S."/>
            <person name="Xia L.Y."/>
            <person name="Li J."/>
            <person name="Zhao F."/>
            <person name="Cao W.C."/>
        </authorList>
    </citation>
    <scope>NUCLEOTIDE SEQUENCE [LARGE SCALE GENOMIC DNA]</scope>
    <source>
        <strain evidence="1">Iper-2018</strain>
    </source>
</reference>
<accession>A0AC60R071</accession>
<sequence length="280" mass="30514">MWRKGPETCPVRMAVYGTLTLRVPKPRVLPNRPRTLPRPLFLNILPGRHWCRCCLKKEEPLDRPVDLSPRMLSSGPSSLKKSSCPDSSHGLSRSSFLTRDEKQWLWKQLALNALGSPTKSSEQWKEHWSRRVMNPRKRAAQLNEAARRTGGGSSAVRPLASSLARILTLVGADSALGAPGVRVSGEWDDQQLLEVLERISGNLDRTVSGIENNHSTLVQLLLLLARRALEQPAVPGPPAAPVPTAAAPTAAPAYPAATAPTAPQPTPQPWPQPPPRPPCS</sequence>
<organism evidence="1 2">
    <name type="scientific">Ixodes persulcatus</name>
    <name type="common">Taiga tick</name>
    <dbReference type="NCBI Taxonomy" id="34615"/>
    <lineage>
        <taxon>Eukaryota</taxon>
        <taxon>Metazoa</taxon>
        <taxon>Ecdysozoa</taxon>
        <taxon>Arthropoda</taxon>
        <taxon>Chelicerata</taxon>
        <taxon>Arachnida</taxon>
        <taxon>Acari</taxon>
        <taxon>Parasitiformes</taxon>
        <taxon>Ixodida</taxon>
        <taxon>Ixodoidea</taxon>
        <taxon>Ixodidae</taxon>
        <taxon>Ixodinae</taxon>
        <taxon>Ixodes</taxon>
    </lineage>
</organism>
<evidence type="ECO:0000313" key="1">
    <source>
        <dbReference type="EMBL" id="KAG0445338.1"/>
    </source>
</evidence>
<name>A0AC60R071_IXOPE</name>
<dbReference type="EMBL" id="JABSTQ010000518">
    <property type="protein sequence ID" value="KAG0445338.1"/>
    <property type="molecule type" value="Genomic_DNA"/>
</dbReference>
<protein>
    <submittedName>
        <fullName evidence="1">Uncharacterized protein</fullName>
    </submittedName>
</protein>
<keyword evidence="2" id="KW-1185">Reference proteome</keyword>
<proteinExistence type="predicted"/>
<gene>
    <name evidence="1" type="ORF">HPB47_016480</name>
</gene>
<evidence type="ECO:0000313" key="2">
    <source>
        <dbReference type="Proteomes" id="UP000805193"/>
    </source>
</evidence>
<dbReference type="Proteomes" id="UP000805193">
    <property type="component" value="Unassembled WGS sequence"/>
</dbReference>
<comment type="caution">
    <text evidence="1">The sequence shown here is derived from an EMBL/GenBank/DDBJ whole genome shotgun (WGS) entry which is preliminary data.</text>
</comment>